<evidence type="ECO:0000256" key="1">
    <source>
        <dbReference type="ARBA" id="ARBA00022676"/>
    </source>
</evidence>
<dbReference type="PATRIC" id="fig|76936.10.peg.958"/>
<evidence type="ECO:0000313" key="5">
    <source>
        <dbReference type="EMBL" id="TLD77945.1"/>
    </source>
</evidence>
<dbReference type="PANTHER" id="PTHR22916:SF51">
    <property type="entry name" value="GLYCOSYLTRANSFERASE EPSH-RELATED"/>
    <property type="match status" value="1"/>
</dbReference>
<keyword evidence="1 4" id="KW-0328">Glycosyltransferase</keyword>
<proteinExistence type="predicted"/>
<dbReference type="GeneID" id="78151210"/>
<evidence type="ECO:0000313" key="4">
    <source>
        <dbReference type="EMBL" id="CUU39866.1"/>
    </source>
</evidence>
<name>A0A099UEQ7_9HELI</name>
<evidence type="ECO:0000313" key="7">
    <source>
        <dbReference type="Proteomes" id="UP000064525"/>
    </source>
</evidence>
<keyword evidence="2 4" id="KW-0808">Transferase</keyword>
<dbReference type="STRING" id="76936.BN2458_PEG0981"/>
<dbReference type="CDD" id="cd00761">
    <property type="entry name" value="Glyco_tranf_GTA_type"/>
    <property type="match status" value="1"/>
</dbReference>
<feature type="domain" description="Glycosyltransferase 2-like" evidence="3">
    <location>
        <begin position="8"/>
        <end position="82"/>
    </location>
</feature>
<dbReference type="OrthoDB" id="5372349at2"/>
<dbReference type="AlphaFoldDB" id="A0A099UEQ7"/>
<evidence type="ECO:0000256" key="2">
    <source>
        <dbReference type="ARBA" id="ARBA00022679"/>
    </source>
</evidence>
<dbReference type="KEGG" id="hty:BN2458_PEG0981"/>
<reference evidence="5 6" key="1">
    <citation type="journal article" date="2014" name="Genome Announc.">
        <title>Draft genome sequences of eight enterohepatic helicobacter species isolated from both laboratory and wild rodents.</title>
        <authorList>
            <person name="Sheh A."/>
            <person name="Shen Z."/>
            <person name="Fox J.G."/>
        </authorList>
    </citation>
    <scope>NUCLEOTIDE SEQUENCE [LARGE SCALE GENOMIC DNA]</scope>
    <source>
        <strain evidence="5 6">MIT 98-6810</strain>
    </source>
</reference>
<dbReference type="InterPro" id="IPR029044">
    <property type="entry name" value="Nucleotide-diphossugar_trans"/>
</dbReference>
<accession>A0A099UEQ7</accession>
<dbReference type="Proteomes" id="UP000029925">
    <property type="component" value="Unassembled WGS sequence"/>
</dbReference>
<dbReference type="RefSeq" id="WP_034342136.1">
    <property type="nucleotide sequence ID" value="NZ_CAOLUG010000038.1"/>
</dbReference>
<dbReference type="SUPFAM" id="SSF53448">
    <property type="entry name" value="Nucleotide-diphospho-sugar transferases"/>
    <property type="match status" value="1"/>
</dbReference>
<reference evidence="7" key="3">
    <citation type="submission" date="2015-11" db="EMBL/GenBank/DDBJ databases">
        <authorList>
            <person name="Anvar S.Y."/>
        </authorList>
    </citation>
    <scope>NUCLEOTIDE SEQUENCE [LARGE SCALE GENOMIC DNA]</scope>
</reference>
<dbReference type="PANTHER" id="PTHR22916">
    <property type="entry name" value="GLYCOSYLTRANSFERASE"/>
    <property type="match status" value="1"/>
</dbReference>
<dbReference type="InterPro" id="IPR001173">
    <property type="entry name" value="Glyco_trans_2-like"/>
</dbReference>
<reference evidence="4" key="2">
    <citation type="submission" date="2015-11" db="EMBL/GenBank/DDBJ databases">
        <authorList>
            <person name="Zhang Y."/>
            <person name="Guo Z."/>
        </authorList>
    </citation>
    <scope>NUCLEOTIDE SEQUENCE</scope>
    <source>
        <strain evidence="4">1</strain>
    </source>
</reference>
<sequence length="140" mass="15486">MQASQVALIVPIYNVEKYLADCLDSIINQSYKNLNIILVDDGSSDKSIEIAKTYFNKDHRITLICKSNGEQGSARNMGLEYISNGFNFTPIIESGQDLESHKLPTFAFKATLKPNALSANNINYFTGEPLECVMGGIEKT</sequence>
<protein>
    <submittedName>
        <fullName evidence="4">Beta-1,3-galactosyltransferase / Beta-1,4-galactosyltransferase</fullName>
    </submittedName>
    <submittedName>
        <fullName evidence="5">Glycosyltransferase family 2 protein</fullName>
    </submittedName>
</protein>
<evidence type="ECO:0000259" key="3">
    <source>
        <dbReference type="Pfam" id="PF00535"/>
    </source>
</evidence>
<dbReference type="Gene3D" id="3.90.550.10">
    <property type="entry name" value="Spore Coat Polysaccharide Biosynthesis Protein SpsA, Chain A"/>
    <property type="match status" value="1"/>
</dbReference>
<dbReference type="GO" id="GO:0016758">
    <property type="term" value="F:hexosyltransferase activity"/>
    <property type="evidence" value="ECO:0007669"/>
    <property type="project" value="UniProtKB-ARBA"/>
</dbReference>
<gene>
    <name evidence="4" type="ORF">BN2458_PEG0981</name>
    <name evidence="5" type="ORF">LS75_008695</name>
</gene>
<evidence type="ECO:0000313" key="6">
    <source>
        <dbReference type="Proteomes" id="UP000029925"/>
    </source>
</evidence>
<dbReference type="Pfam" id="PF00535">
    <property type="entry name" value="Glycos_transf_2"/>
    <property type="match status" value="1"/>
</dbReference>
<keyword evidence="6" id="KW-1185">Reference proteome</keyword>
<dbReference type="EMBL" id="JRPF02000013">
    <property type="protein sequence ID" value="TLD77945.1"/>
    <property type="molecule type" value="Genomic_DNA"/>
</dbReference>
<dbReference type="Proteomes" id="UP000064525">
    <property type="component" value="Chromosome I"/>
</dbReference>
<organism evidence="4 7">
    <name type="scientific">Helicobacter typhlonius</name>
    <dbReference type="NCBI Taxonomy" id="76936"/>
    <lineage>
        <taxon>Bacteria</taxon>
        <taxon>Pseudomonadati</taxon>
        <taxon>Campylobacterota</taxon>
        <taxon>Epsilonproteobacteria</taxon>
        <taxon>Campylobacterales</taxon>
        <taxon>Helicobacteraceae</taxon>
        <taxon>Helicobacter</taxon>
    </lineage>
</organism>
<dbReference type="EMBL" id="LN907858">
    <property type="protein sequence ID" value="CUU39866.1"/>
    <property type="molecule type" value="Genomic_DNA"/>
</dbReference>